<dbReference type="Proteomes" id="UP000320338">
    <property type="component" value="Unassembled WGS sequence"/>
</dbReference>
<dbReference type="CDD" id="cd00085">
    <property type="entry name" value="HNHc"/>
    <property type="match status" value="1"/>
</dbReference>
<dbReference type="GO" id="GO:0003676">
    <property type="term" value="F:nucleic acid binding"/>
    <property type="evidence" value="ECO:0007669"/>
    <property type="project" value="InterPro"/>
</dbReference>
<gene>
    <name evidence="4" type="ORF">PHY01_06670</name>
</gene>
<dbReference type="GO" id="GO:0008270">
    <property type="term" value="F:zinc ion binding"/>
    <property type="evidence" value="ECO:0007669"/>
    <property type="project" value="InterPro"/>
</dbReference>
<feature type="region of interest" description="Disordered" evidence="2">
    <location>
        <begin position="181"/>
        <end position="201"/>
    </location>
</feature>
<dbReference type="SMART" id="SM00507">
    <property type="entry name" value="HNHc"/>
    <property type="match status" value="1"/>
</dbReference>
<dbReference type="AlphaFoldDB" id="A0A4Y3WHY1"/>
<evidence type="ECO:0000313" key="4">
    <source>
        <dbReference type="EMBL" id="GEC18384.1"/>
    </source>
</evidence>
<dbReference type="Pfam" id="PF02720">
    <property type="entry name" value="DUF222"/>
    <property type="match status" value="1"/>
</dbReference>
<dbReference type="InterPro" id="IPR003870">
    <property type="entry name" value="DUF222"/>
</dbReference>
<proteinExistence type="inferred from homology"/>
<keyword evidence="4" id="KW-0540">Nuclease</keyword>
<organism evidence="4 5">
    <name type="scientific">Pseudonocardia hydrocarbonoxydans</name>
    <dbReference type="NCBI Taxonomy" id="76726"/>
    <lineage>
        <taxon>Bacteria</taxon>
        <taxon>Bacillati</taxon>
        <taxon>Actinomycetota</taxon>
        <taxon>Actinomycetes</taxon>
        <taxon>Pseudonocardiales</taxon>
        <taxon>Pseudonocardiaceae</taxon>
        <taxon>Pseudonocardia</taxon>
    </lineage>
</organism>
<evidence type="ECO:0000313" key="5">
    <source>
        <dbReference type="Proteomes" id="UP000320338"/>
    </source>
</evidence>
<dbReference type="GO" id="GO:0004519">
    <property type="term" value="F:endonuclease activity"/>
    <property type="evidence" value="ECO:0007669"/>
    <property type="project" value="UniProtKB-KW"/>
</dbReference>
<reference evidence="4 5" key="1">
    <citation type="submission" date="2019-06" db="EMBL/GenBank/DDBJ databases">
        <title>Whole genome shotgun sequence of Pseudonocardia hydrocarbonoxydans NBRC 14498.</title>
        <authorList>
            <person name="Hosoyama A."/>
            <person name="Uohara A."/>
            <person name="Ohji S."/>
            <person name="Ichikawa N."/>
        </authorList>
    </citation>
    <scope>NUCLEOTIDE SEQUENCE [LARGE SCALE GENOMIC DNA]</scope>
    <source>
        <strain evidence="4 5">NBRC 14498</strain>
    </source>
</reference>
<dbReference type="Gene3D" id="1.10.30.50">
    <property type="match status" value="1"/>
</dbReference>
<dbReference type="EMBL" id="BJNG01000005">
    <property type="protein sequence ID" value="GEC18384.1"/>
    <property type="molecule type" value="Genomic_DNA"/>
</dbReference>
<keyword evidence="4" id="KW-0378">Hydrolase</keyword>
<evidence type="ECO:0000259" key="3">
    <source>
        <dbReference type="SMART" id="SM00507"/>
    </source>
</evidence>
<name>A0A4Y3WHY1_9PSEU</name>
<keyword evidence="5" id="KW-1185">Reference proteome</keyword>
<feature type="domain" description="HNH nuclease" evidence="3">
    <location>
        <begin position="335"/>
        <end position="387"/>
    </location>
</feature>
<protein>
    <submittedName>
        <fullName evidence="4">HNH endonuclease</fullName>
    </submittedName>
</protein>
<dbReference type="RefSeq" id="WP_141276917.1">
    <property type="nucleotide sequence ID" value="NZ_BAAARZ010000037.1"/>
</dbReference>
<keyword evidence="4" id="KW-0255">Endonuclease</keyword>
<dbReference type="InterPro" id="IPR002711">
    <property type="entry name" value="HNH"/>
</dbReference>
<accession>A0A4Y3WHY1</accession>
<dbReference type="InterPro" id="IPR003615">
    <property type="entry name" value="HNH_nuc"/>
</dbReference>
<comment type="caution">
    <text evidence="4">The sequence shown here is derived from an EMBL/GenBank/DDBJ whole genome shotgun (WGS) entry which is preliminary data.</text>
</comment>
<evidence type="ECO:0000256" key="2">
    <source>
        <dbReference type="SAM" id="MobiDB-lite"/>
    </source>
</evidence>
<comment type="similarity">
    <text evidence="1">Belongs to the Rv1128c/1148c/1588c/1702c/1945/3466 family.</text>
</comment>
<evidence type="ECO:0000256" key="1">
    <source>
        <dbReference type="ARBA" id="ARBA00023450"/>
    </source>
</evidence>
<dbReference type="OrthoDB" id="3662871at2"/>
<sequence length="427" mass="45817">MTGDALHHAHENLAAALDDLAATARNATDTELLSVLTMCEGLTRRIDLLATTAVAALDAQGAFLTRGYRSTTRALSDLLGWDHRHAHRHTVVADAVHTRTTLDGTPLPARLPATAASFTAGDIALRHVEVIARVLATPAASRLAPPAWSAAEQQLAADASRLDPTALQTLGTALIALLDQDGAEPDDDSPPPVNELRLTRHRGGAGGSLTGRFEDPALYDAIAAVIDAKAKPLTADDHRTAPQRQAEALADVCGYVLDHDDDLPDTGGRRPHISVIIRLDDLERRARAAMLDFGGTITPAALRALACDAGVVPVVMNGAGQPLDVGREKRTVPDGLRRAVTARDGGCAHPGCDRPPSWCEVHHIQHWSRQGATEIDNLVMLCKAHHRQIHHTGWTVRIRDGLPEFLPPRWIDPQQTPRRLPPALLIA</sequence>
<dbReference type="Pfam" id="PF01844">
    <property type="entry name" value="HNH"/>
    <property type="match status" value="1"/>
</dbReference>